<evidence type="ECO:0000313" key="2">
    <source>
        <dbReference type="Proteomes" id="UP000007382"/>
    </source>
</evidence>
<reference evidence="2" key="2">
    <citation type="submission" date="2012-03" db="EMBL/GenBank/DDBJ databases">
        <title>The complete genome sequence of the pioneer microbe on fresh volcanic deposit, Leptospirillum ferrooxidans strain C2-3.</title>
        <authorList>
            <person name="Fujimura R."/>
            <person name="Sato Y."/>
            <person name="Nishizawa T."/>
            <person name="Nanba K."/>
            <person name="Oshima K."/>
            <person name="Hattori M."/>
            <person name="Kamijo T."/>
            <person name="Ohta H."/>
        </authorList>
    </citation>
    <scope>NUCLEOTIDE SEQUENCE [LARGE SCALE GENOMIC DNA]</scope>
    <source>
        <strain evidence="2">C2-3</strain>
    </source>
</reference>
<dbReference type="HOGENOM" id="CLU_1893611_0_0_0"/>
<dbReference type="Pfam" id="PF22091">
    <property type="entry name" value="DUF6941"/>
    <property type="match status" value="1"/>
</dbReference>
<evidence type="ECO:0000313" key="1">
    <source>
        <dbReference type="EMBL" id="BAM05777.1"/>
    </source>
</evidence>
<reference evidence="1 2" key="1">
    <citation type="journal article" date="2012" name="J. Bacteriol.">
        <title>Complete Genome Sequence of Leptospirillum ferrooxidans Strain C2-3, Isolated from a Fresh Volcanic Ash Deposit on the Island of Miyake, Japan.</title>
        <authorList>
            <person name="Fujimura R."/>
            <person name="Sato Y."/>
            <person name="Nishizawa T."/>
            <person name="Oshima K."/>
            <person name="Kim S.-W."/>
            <person name="Hattori M."/>
            <person name="Kamijo T."/>
            <person name="Ohta H."/>
        </authorList>
    </citation>
    <scope>NUCLEOTIDE SEQUENCE [LARGE SCALE GENOMIC DNA]</scope>
    <source>
        <strain evidence="1 2">C2-3</strain>
    </source>
</reference>
<accession>I0IKH8</accession>
<proteinExistence type="predicted"/>
<dbReference type="STRING" id="1162668.LFE_0047"/>
<dbReference type="OrthoDB" id="9815962at2"/>
<name>I0IKH8_LEPFC</name>
<sequence length="134" mass="14952">MFINEVCTLMCDDIRIENTNKLILIGLYTPNPANPIPIIGVRGLPLSIPSLTFFQLLDTDLTETRTFQARIEHLDTGRMAAPVLNGQIQFAPGRVPNLIKFTGISITKEGQYSMVLDISDHPVKFTSSFDVKLF</sequence>
<dbReference type="PATRIC" id="fig|1162668.3.peg.55"/>
<dbReference type="Proteomes" id="UP000007382">
    <property type="component" value="Chromosome"/>
</dbReference>
<protein>
    <submittedName>
        <fullName evidence="1">Uncharacterized protein</fullName>
    </submittedName>
</protein>
<keyword evidence="2" id="KW-1185">Reference proteome</keyword>
<organism evidence="1 2">
    <name type="scientific">Leptospirillum ferrooxidans (strain C2-3)</name>
    <dbReference type="NCBI Taxonomy" id="1162668"/>
    <lineage>
        <taxon>Bacteria</taxon>
        <taxon>Pseudomonadati</taxon>
        <taxon>Nitrospirota</taxon>
        <taxon>Nitrospiria</taxon>
        <taxon>Nitrospirales</taxon>
        <taxon>Nitrospiraceae</taxon>
        <taxon>Leptospirillum</taxon>
    </lineage>
</organism>
<dbReference type="EMBL" id="AP012342">
    <property type="protein sequence ID" value="BAM05777.1"/>
    <property type="molecule type" value="Genomic_DNA"/>
</dbReference>
<dbReference type="KEGG" id="lfc:LFE_0047"/>
<dbReference type="RefSeq" id="WP_014448272.1">
    <property type="nucleotide sequence ID" value="NC_017094.1"/>
</dbReference>
<gene>
    <name evidence="1" type="ordered locus">LFE_0047</name>
</gene>
<dbReference type="AlphaFoldDB" id="I0IKH8"/>
<dbReference type="InterPro" id="IPR054221">
    <property type="entry name" value="DUF6941"/>
</dbReference>